<organism evidence="1">
    <name type="scientific">Hepatitis B virus</name>
    <name type="common">HBV</name>
    <dbReference type="NCBI Taxonomy" id="10407"/>
    <lineage>
        <taxon>Viruses</taxon>
        <taxon>Riboviria</taxon>
        <taxon>Pararnavirae</taxon>
        <taxon>Artverviricota</taxon>
        <taxon>Revtraviricetes</taxon>
        <taxon>Blubervirales</taxon>
        <taxon>Hepadnaviridae</taxon>
        <taxon>Orthohepadnavirus</taxon>
        <taxon>Orthohepadnavirus hominoidei</taxon>
    </lineage>
</organism>
<gene>
    <name evidence="1" type="primary">C</name>
</gene>
<evidence type="ECO:0000313" key="1">
    <source>
        <dbReference type="EMBL" id="CDW17284.1"/>
    </source>
</evidence>
<proteinExistence type="predicted"/>
<name>A0A077YW55_HBV</name>
<protein>
    <submittedName>
        <fullName evidence="1">Core protein</fullName>
    </submittedName>
</protein>
<accession>A0A077YW55</accession>
<dbReference type="EMBL" id="LK995379">
    <property type="protein sequence ID" value="CDW17284.1"/>
    <property type="molecule type" value="Genomic_DNA"/>
</dbReference>
<sequence length="102" mass="11255">MHLRANSSSRQLSWLCWHDMIYKNLSYCGVLSFCSDSFLSRDLLDTASALISGSLEVSLGMLHPPHTALRQANSLLGGTNDSSHMVIFFSLKTYQGPSSQLC</sequence>
<organismHost>
    <name type="scientific">Homo sapiens</name>
    <name type="common">Human</name>
    <dbReference type="NCBI Taxonomy" id="9606"/>
</organismHost>
<feature type="non-terminal residue" evidence="1">
    <location>
        <position position="1"/>
    </location>
</feature>
<reference evidence="1" key="2">
    <citation type="submission" date="2014-07" db="EMBL/GenBank/DDBJ databases">
        <title>Hepatitis B virus subgenotypes D1, D3 and A1 detected in blood donors in NCT Delhi.</title>
        <authorList>
            <person name="Rajput M.K."/>
            <person name="Gautam P."/>
            <person name="Singh A."/>
            <person name="Chhabra R."/>
            <person name="Singh S."/>
        </authorList>
    </citation>
    <scope>NUCLEOTIDE SEQUENCE</scope>
    <source>
        <strain evidence="1">H662/NIB SubgenotypeD1</strain>
    </source>
</reference>
<organismHost>
    <name type="scientific">Pan troglodytes</name>
    <name type="common">Chimpanzee</name>
    <dbReference type="NCBI Taxonomy" id="9598"/>
</organismHost>
<reference evidence="1" key="1">
    <citation type="submission" date="2014-06" db="EMBL/GenBank/DDBJ databases">
        <authorList>
            <person name="Rajput M."/>
        </authorList>
    </citation>
    <scope>NUCLEOTIDE SEQUENCE</scope>
    <source>
        <strain evidence="1">H662/NIB SubgenotypeD1</strain>
    </source>
</reference>